<comment type="caution">
    <text evidence="2">The sequence shown here is derived from an EMBL/GenBank/DDBJ whole genome shotgun (WGS) entry which is preliminary data.</text>
</comment>
<sequence length="683" mass="70848">MTLPPVALSPPPPLSVSLPPVAISPPPLPVSLPPVVLSPLPPLPVFSVSPPPPISVGLPPVAIAPPPISVDLPPVAIAPPPISVDLPPVAIAPPPISVDLPPVAIAPPPISVDLPPVAIAPPPISVDLPPVAIAPPPISVDLPPVPVTLPPVLKSPWPPRPPLPPPAPPAPPLSPGDAFLNLVSFTLLADSLTASQFNGTAFVHTLAAALPNVTVADVAINVSTVGVPDPIGIQSTLPSLGRRHLSHASSSVEHLLIAVLVALSTAASTGAVSAAASTLFLNPIPAAATLGSAAFRALNRHPRVPPEHRPPNPASLGAGHAAHNRLGKSPSLGAGHAAHIRLGESASLGAGHAAHIRLGESASLGAGHAAHIRLGKSPILGAGHAAHIRLGKSPSLSAGHAAHIRLGESASLGAGHAAHNRLGRAAPRDSSRATRLATAWPPRRPIAPAISHRVAPSRCAGAVRSQQHCVGLLVELLLGRRGARGAPHHGCAAPRLARRRDWFGPGHERGDGRCAGPRADALSGRQRCMGRDRRQLGVTRDPRHATSATGRGGHRACEPAPCHQRAARLEYHRRARAAWRACAPWAREVHLARVDPMGGCEARLGHSRAEEPRFPQRRPGGRGRRGRRSRWLLRTALCRAGPLALLHPVAARLRRVEARARCVRLLPTRPDECLLCGLDPRRP</sequence>
<feature type="region of interest" description="Disordered" evidence="1">
    <location>
        <begin position="606"/>
        <end position="627"/>
    </location>
</feature>
<accession>A0A0M0K5F3</accession>
<keyword evidence="3" id="KW-1185">Reference proteome</keyword>
<dbReference type="Proteomes" id="UP000037460">
    <property type="component" value="Unassembled WGS sequence"/>
</dbReference>
<feature type="region of interest" description="Disordered" evidence="1">
    <location>
        <begin position="301"/>
        <end position="333"/>
    </location>
</feature>
<evidence type="ECO:0000313" key="2">
    <source>
        <dbReference type="EMBL" id="KOO34029.1"/>
    </source>
</evidence>
<gene>
    <name evidence="2" type="ORF">Ctob_010390</name>
</gene>
<dbReference type="EMBL" id="JWZX01001346">
    <property type="protein sequence ID" value="KOO34029.1"/>
    <property type="molecule type" value="Genomic_DNA"/>
</dbReference>
<organism evidence="2 3">
    <name type="scientific">Chrysochromulina tobinii</name>
    <dbReference type="NCBI Taxonomy" id="1460289"/>
    <lineage>
        <taxon>Eukaryota</taxon>
        <taxon>Haptista</taxon>
        <taxon>Haptophyta</taxon>
        <taxon>Prymnesiophyceae</taxon>
        <taxon>Prymnesiales</taxon>
        <taxon>Chrysochromulinaceae</taxon>
        <taxon>Chrysochromulina</taxon>
    </lineage>
</organism>
<feature type="region of interest" description="Disordered" evidence="1">
    <location>
        <begin position="537"/>
        <end position="558"/>
    </location>
</feature>
<evidence type="ECO:0000256" key="1">
    <source>
        <dbReference type="SAM" id="MobiDB-lite"/>
    </source>
</evidence>
<evidence type="ECO:0000313" key="3">
    <source>
        <dbReference type="Proteomes" id="UP000037460"/>
    </source>
</evidence>
<proteinExistence type="predicted"/>
<protein>
    <submittedName>
        <fullName evidence="2">Uncharacterized protein</fullName>
    </submittedName>
</protein>
<reference evidence="3" key="1">
    <citation type="journal article" date="2015" name="PLoS Genet.">
        <title>Genome Sequence and Transcriptome Analyses of Chrysochromulina tobin: Metabolic Tools for Enhanced Algal Fitness in the Prominent Order Prymnesiales (Haptophyceae).</title>
        <authorList>
            <person name="Hovde B.T."/>
            <person name="Deodato C.R."/>
            <person name="Hunsperger H.M."/>
            <person name="Ryken S.A."/>
            <person name="Yost W."/>
            <person name="Jha R.K."/>
            <person name="Patterson J."/>
            <person name="Monnat R.J. Jr."/>
            <person name="Barlow S.B."/>
            <person name="Starkenburg S.R."/>
            <person name="Cattolico R.A."/>
        </authorList>
    </citation>
    <scope>NUCLEOTIDE SEQUENCE</scope>
    <source>
        <strain evidence="3">CCMP291</strain>
    </source>
</reference>
<dbReference type="AlphaFoldDB" id="A0A0M0K5F3"/>
<feature type="compositionally biased region" description="Basic residues" evidence="1">
    <location>
        <begin position="615"/>
        <end position="627"/>
    </location>
</feature>
<name>A0A0M0K5F3_9EUKA</name>